<comment type="similarity">
    <text evidence="1">In the N-terminal section; belongs to the CRISPR-associated nuclease Cas3-HD family.</text>
</comment>
<dbReference type="SUPFAM" id="SSF52540">
    <property type="entry name" value="P-loop containing nucleoside triphosphate hydrolases"/>
    <property type="match status" value="1"/>
</dbReference>
<dbReference type="Gene3D" id="3.40.50.300">
    <property type="entry name" value="P-loop containing nucleotide triphosphate hydrolases"/>
    <property type="match status" value="2"/>
</dbReference>
<evidence type="ECO:0000256" key="4">
    <source>
        <dbReference type="ARBA" id="ARBA00022723"/>
    </source>
</evidence>
<dbReference type="SMART" id="SM00490">
    <property type="entry name" value="HELICc"/>
    <property type="match status" value="1"/>
</dbReference>
<dbReference type="GO" id="GO:0005524">
    <property type="term" value="F:ATP binding"/>
    <property type="evidence" value="ECO:0007669"/>
    <property type="project" value="UniProtKB-KW"/>
</dbReference>
<dbReference type="EMBL" id="BCNO01000002">
    <property type="protein sequence ID" value="GAQ95516.1"/>
    <property type="molecule type" value="Genomic_DNA"/>
</dbReference>
<evidence type="ECO:0000256" key="3">
    <source>
        <dbReference type="ARBA" id="ARBA00022722"/>
    </source>
</evidence>
<dbReference type="InterPro" id="IPR006483">
    <property type="entry name" value="CRISPR-assoc_Cas3_HD"/>
</dbReference>
<dbReference type="PANTHER" id="PTHR47957">
    <property type="entry name" value="ATP-DEPENDENT HELICASE HRQ1"/>
    <property type="match status" value="1"/>
</dbReference>
<dbReference type="PANTHER" id="PTHR47957:SF3">
    <property type="entry name" value="ATP-DEPENDENT HELICASE HRQ1"/>
    <property type="match status" value="1"/>
</dbReference>
<dbReference type="SMART" id="SM00487">
    <property type="entry name" value="DEXDc"/>
    <property type="match status" value="1"/>
</dbReference>
<dbReference type="InterPro" id="IPR006474">
    <property type="entry name" value="Helicase_Cas3_CRISPR-ass_core"/>
</dbReference>
<evidence type="ECO:0000256" key="6">
    <source>
        <dbReference type="ARBA" id="ARBA00022801"/>
    </source>
</evidence>
<dbReference type="GO" id="GO:0004519">
    <property type="term" value="F:endonuclease activity"/>
    <property type="evidence" value="ECO:0007669"/>
    <property type="project" value="UniProtKB-KW"/>
</dbReference>
<dbReference type="InterPro" id="IPR054712">
    <property type="entry name" value="Cas3-like_dom"/>
</dbReference>
<evidence type="ECO:0000256" key="5">
    <source>
        <dbReference type="ARBA" id="ARBA00022741"/>
    </source>
</evidence>
<feature type="domain" description="Helicase ATP-binding" evidence="10">
    <location>
        <begin position="269"/>
        <end position="466"/>
    </location>
</feature>
<dbReference type="InterPro" id="IPR014001">
    <property type="entry name" value="Helicase_ATP-bd"/>
</dbReference>
<dbReference type="InterPro" id="IPR038257">
    <property type="entry name" value="CRISPR-assoc_Cas3_HD_sf"/>
</dbReference>
<dbReference type="NCBIfam" id="TIGR01596">
    <property type="entry name" value="cas3_HD"/>
    <property type="match status" value="1"/>
</dbReference>
<dbReference type="PROSITE" id="PS51194">
    <property type="entry name" value="HELICASE_CTER"/>
    <property type="match status" value="1"/>
</dbReference>
<dbReference type="InterPro" id="IPR011545">
    <property type="entry name" value="DEAD/DEAH_box_helicase_dom"/>
</dbReference>
<dbReference type="AlphaFoldDB" id="A0A0U9HR54"/>
<dbReference type="PROSITE" id="PS51643">
    <property type="entry name" value="HD_CAS3"/>
    <property type="match status" value="1"/>
</dbReference>
<evidence type="ECO:0000259" key="11">
    <source>
        <dbReference type="PROSITE" id="PS51194"/>
    </source>
</evidence>
<dbReference type="Pfam" id="PF22590">
    <property type="entry name" value="Cas3-like_C_2"/>
    <property type="match status" value="1"/>
</dbReference>
<evidence type="ECO:0000256" key="7">
    <source>
        <dbReference type="ARBA" id="ARBA00022806"/>
    </source>
</evidence>
<dbReference type="Pfam" id="PF00270">
    <property type="entry name" value="DEAD"/>
    <property type="match status" value="1"/>
</dbReference>
<dbReference type="CDD" id="cd09641">
    <property type="entry name" value="Cas3''_I"/>
    <property type="match status" value="1"/>
</dbReference>
<feature type="domain" description="Helicase C-terminal" evidence="11">
    <location>
        <begin position="484"/>
        <end position="638"/>
    </location>
</feature>
<keyword evidence="7 13" id="KW-0347">Helicase</keyword>
<dbReference type="Gene3D" id="1.10.3210.30">
    <property type="match status" value="1"/>
</dbReference>
<proteinExistence type="inferred from homology"/>
<dbReference type="NCBIfam" id="TIGR01587">
    <property type="entry name" value="cas3_core"/>
    <property type="match status" value="1"/>
</dbReference>
<dbReference type="InterPro" id="IPR027417">
    <property type="entry name" value="P-loop_NTPase"/>
</dbReference>
<dbReference type="PROSITE" id="PS51192">
    <property type="entry name" value="HELICASE_ATP_BIND_1"/>
    <property type="match status" value="1"/>
</dbReference>
<sequence>MEKISLSSNLYSHPDKLLEDHLVNVARLMNLFLSEKPLSIQNELKEIARIIGLTHDIGKATSYFQEYLFAEDPKKSKLKSEYSAHSLFSAVCTYFLVKEFCQRTDNKNELLPLFAYIVVRRHHDDLIDVMDELSLFDSKNLQILHEQLNSIDDTSFSVLCKILYQQGIPVLINKKMLHDWFNGFGDELKQYRKLLRKARDLTRYLTLNLLYSLLLDADKSDVVIGNLNIPERKDYDEKEWIDNYITNLPVTSKINELRNEAYREVNGKIVDSTRQKIYSINLPTGFGKTLTGFSFALKLKNELKKNCINPRIIYSLPFLSIIEQNYHVIEKVLEINRILPNSDVILKHHHLSEIFYKTHEKEYTSGEAEILIEGWNAEIIITTFIQLFHTLFSNRNSSLRKFHRLTNSIIILDEIQAIPIKYWNLIKTILTLLAEKFNTHIILMTATEPLIFNKQEILSMTEASKYYDKIDRIELISEVNNPFKIEQLIDQIDENQKCSKLFIFNTISSAKNFYYLIKDTSISKTFLSAHIVPVERQKRIDEIRKGKYKLVVSTQLVEAGVDIDFDIVYRDIAPLDSIIQSAGRCNRNAINKKGLVKVFSLIDEKGRRYASYIYDAVLLDITEKLLSAQTIFKEKELFHLLDKYFQQTAEKLNQTESSEILEAVAKLKYDKQNSDELAISDFRLIQEDYPKIDVFIEYDETAVKVWREFEKIKMIKNIFERKKEFLQIRKDFYNYIISVPANTENLPPKIMDTYYISKNQLEDYYDQETGFKTKAELLLW</sequence>
<dbReference type="GO" id="GO:0036297">
    <property type="term" value="P:interstrand cross-link repair"/>
    <property type="evidence" value="ECO:0007669"/>
    <property type="project" value="TreeGrafter"/>
</dbReference>
<evidence type="ECO:0000256" key="9">
    <source>
        <dbReference type="ARBA" id="ARBA00023118"/>
    </source>
</evidence>
<name>A0A0U9HR54_9BACT</name>
<dbReference type="GO" id="GO:0043138">
    <property type="term" value="F:3'-5' DNA helicase activity"/>
    <property type="evidence" value="ECO:0007669"/>
    <property type="project" value="TreeGrafter"/>
</dbReference>
<dbReference type="GO" id="GO:0051607">
    <property type="term" value="P:defense response to virus"/>
    <property type="evidence" value="ECO:0007669"/>
    <property type="project" value="UniProtKB-KW"/>
</dbReference>
<evidence type="ECO:0000259" key="12">
    <source>
        <dbReference type="PROSITE" id="PS51643"/>
    </source>
</evidence>
<keyword evidence="5" id="KW-0547">Nucleotide-binding</keyword>
<keyword evidence="9" id="KW-0051">Antiviral defense</keyword>
<dbReference type="RefSeq" id="WP_082673627.1">
    <property type="nucleotide sequence ID" value="NZ_BCNO01000002.1"/>
</dbReference>
<dbReference type="GO" id="GO:0003676">
    <property type="term" value="F:nucleic acid binding"/>
    <property type="evidence" value="ECO:0007669"/>
    <property type="project" value="InterPro"/>
</dbReference>
<dbReference type="GO" id="GO:0006289">
    <property type="term" value="P:nucleotide-excision repair"/>
    <property type="evidence" value="ECO:0007669"/>
    <property type="project" value="TreeGrafter"/>
</dbReference>
<accession>A0A0U9HR54</accession>
<keyword evidence="4" id="KW-0479">Metal-binding</keyword>
<protein>
    <submittedName>
        <fullName evidence="13">CRISPR-associated endonuclease/helicase Cas3</fullName>
    </submittedName>
</protein>
<organism evidence="13 14">
    <name type="scientific">Thermodesulfovibrio aggregans</name>
    <dbReference type="NCBI Taxonomy" id="86166"/>
    <lineage>
        <taxon>Bacteria</taxon>
        <taxon>Pseudomonadati</taxon>
        <taxon>Nitrospirota</taxon>
        <taxon>Thermodesulfovibrionia</taxon>
        <taxon>Thermodesulfovibrionales</taxon>
        <taxon>Thermodesulfovibrionaceae</taxon>
        <taxon>Thermodesulfovibrio</taxon>
    </lineage>
</organism>
<reference evidence="14" key="1">
    <citation type="submission" date="2016-01" db="EMBL/GenBank/DDBJ databases">
        <title>Draft genome sequence of Thermodesulfovibrio aggregans strain TGE-P1.</title>
        <authorList>
            <person name="Sekiguchi Y."/>
            <person name="Ohashi A."/>
            <person name="Matsuura N."/>
            <person name="Tourlousse M.D."/>
        </authorList>
    </citation>
    <scope>NUCLEOTIDE SEQUENCE [LARGE SCALE GENOMIC DNA]</scope>
    <source>
        <strain evidence="14">TGE-P1</strain>
    </source>
</reference>
<feature type="domain" description="HD Cas3-type" evidence="12">
    <location>
        <begin position="11"/>
        <end position="220"/>
    </location>
</feature>
<comment type="similarity">
    <text evidence="2">In the central section; belongs to the CRISPR-associated helicase Cas3 family.</text>
</comment>
<keyword evidence="14" id="KW-1185">Reference proteome</keyword>
<dbReference type="GO" id="GO:0016787">
    <property type="term" value="F:hydrolase activity"/>
    <property type="evidence" value="ECO:0007669"/>
    <property type="project" value="UniProtKB-KW"/>
</dbReference>
<evidence type="ECO:0000256" key="2">
    <source>
        <dbReference type="ARBA" id="ARBA00009046"/>
    </source>
</evidence>
<evidence type="ECO:0000259" key="10">
    <source>
        <dbReference type="PROSITE" id="PS51192"/>
    </source>
</evidence>
<gene>
    <name evidence="13" type="ORF">TAGGR_2411</name>
</gene>
<dbReference type="Proteomes" id="UP000054976">
    <property type="component" value="Unassembled WGS sequence"/>
</dbReference>
<evidence type="ECO:0000256" key="8">
    <source>
        <dbReference type="ARBA" id="ARBA00022840"/>
    </source>
</evidence>
<evidence type="ECO:0000256" key="1">
    <source>
        <dbReference type="ARBA" id="ARBA00006847"/>
    </source>
</evidence>
<dbReference type="InterPro" id="IPR001650">
    <property type="entry name" value="Helicase_C-like"/>
</dbReference>
<dbReference type="STRING" id="86166.TAGGR_2411"/>
<keyword evidence="3" id="KW-0540">Nuclease</keyword>
<dbReference type="OrthoDB" id="9810236at2"/>
<dbReference type="GO" id="GO:0046872">
    <property type="term" value="F:metal ion binding"/>
    <property type="evidence" value="ECO:0007669"/>
    <property type="project" value="UniProtKB-KW"/>
</dbReference>
<evidence type="ECO:0000313" key="13">
    <source>
        <dbReference type="EMBL" id="GAQ95516.1"/>
    </source>
</evidence>
<keyword evidence="13" id="KW-0255">Endonuclease</keyword>
<keyword evidence="6" id="KW-0378">Hydrolase</keyword>
<dbReference type="CDD" id="cd17930">
    <property type="entry name" value="DEXHc_cas3"/>
    <property type="match status" value="1"/>
</dbReference>
<evidence type="ECO:0000313" key="14">
    <source>
        <dbReference type="Proteomes" id="UP000054976"/>
    </source>
</evidence>
<keyword evidence="8" id="KW-0067">ATP-binding</keyword>
<comment type="caution">
    <text evidence="13">The sequence shown here is derived from an EMBL/GenBank/DDBJ whole genome shotgun (WGS) entry which is preliminary data.</text>
</comment>